<feature type="non-terminal residue" evidence="3">
    <location>
        <position position="1"/>
    </location>
</feature>
<dbReference type="PROSITE" id="PS51767">
    <property type="entry name" value="PEPTIDASE_A1"/>
    <property type="match status" value="1"/>
</dbReference>
<dbReference type="InterPro" id="IPR001461">
    <property type="entry name" value="Aspartic_peptidase_A1"/>
</dbReference>
<comment type="caution">
    <text evidence="3">The sequence shown here is derived from an EMBL/GenBank/DDBJ whole genome shotgun (WGS) entry which is preliminary data.</text>
</comment>
<evidence type="ECO:0000313" key="4">
    <source>
        <dbReference type="Proteomes" id="UP000324897"/>
    </source>
</evidence>
<dbReference type="OrthoDB" id="2747330at2759"/>
<organism evidence="3 4">
    <name type="scientific">Eragrostis curvula</name>
    <name type="common">weeping love grass</name>
    <dbReference type="NCBI Taxonomy" id="38414"/>
    <lineage>
        <taxon>Eukaryota</taxon>
        <taxon>Viridiplantae</taxon>
        <taxon>Streptophyta</taxon>
        <taxon>Embryophyta</taxon>
        <taxon>Tracheophyta</taxon>
        <taxon>Spermatophyta</taxon>
        <taxon>Magnoliopsida</taxon>
        <taxon>Liliopsida</taxon>
        <taxon>Poales</taxon>
        <taxon>Poaceae</taxon>
        <taxon>PACMAD clade</taxon>
        <taxon>Chloridoideae</taxon>
        <taxon>Eragrostideae</taxon>
        <taxon>Eragrostidinae</taxon>
        <taxon>Eragrostis</taxon>
    </lineage>
</organism>
<proteinExistence type="inferred from homology"/>
<dbReference type="PANTHER" id="PTHR13683:SF820">
    <property type="entry name" value="PEPTIDASE A1 DOMAIN-CONTAINING PROTEIN"/>
    <property type="match status" value="1"/>
</dbReference>
<dbReference type="GO" id="GO:0006508">
    <property type="term" value="P:proteolysis"/>
    <property type="evidence" value="ECO:0007669"/>
    <property type="project" value="InterPro"/>
</dbReference>
<dbReference type="Pfam" id="PF14543">
    <property type="entry name" value="TAXi_N"/>
    <property type="match status" value="1"/>
</dbReference>
<dbReference type="EMBL" id="RWGY01000013">
    <property type="protein sequence ID" value="TVU26194.1"/>
    <property type="molecule type" value="Genomic_DNA"/>
</dbReference>
<name>A0A5J9US39_9POAL</name>
<protein>
    <recommendedName>
        <fullName evidence="2">Peptidase A1 domain-containing protein</fullName>
    </recommendedName>
</protein>
<dbReference type="SUPFAM" id="SSF50630">
    <property type="entry name" value="Acid proteases"/>
    <property type="match status" value="1"/>
</dbReference>
<dbReference type="InterPro" id="IPR001969">
    <property type="entry name" value="Aspartic_peptidase_AS"/>
</dbReference>
<feature type="non-terminal residue" evidence="3">
    <location>
        <position position="310"/>
    </location>
</feature>
<dbReference type="AlphaFoldDB" id="A0A5J9US39"/>
<dbReference type="PANTHER" id="PTHR13683">
    <property type="entry name" value="ASPARTYL PROTEASES"/>
    <property type="match status" value="1"/>
</dbReference>
<dbReference type="Gene3D" id="2.40.70.10">
    <property type="entry name" value="Acid Proteases"/>
    <property type="match status" value="2"/>
</dbReference>
<reference evidence="3 4" key="1">
    <citation type="journal article" date="2019" name="Sci. Rep.">
        <title>A high-quality genome of Eragrostis curvula grass provides insights into Poaceae evolution and supports new strategies to enhance forage quality.</title>
        <authorList>
            <person name="Carballo J."/>
            <person name="Santos B.A.C.M."/>
            <person name="Zappacosta D."/>
            <person name="Garbus I."/>
            <person name="Selva J.P."/>
            <person name="Gallo C.A."/>
            <person name="Diaz A."/>
            <person name="Albertini E."/>
            <person name="Caccamo M."/>
            <person name="Echenique V."/>
        </authorList>
    </citation>
    <scope>NUCLEOTIDE SEQUENCE [LARGE SCALE GENOMIC DNA]</scope>
    <source>
        <strain evidence="4">cv. Victoria</strain>
        <tissue evidence="3">Leaf</tissue>
    </source>
</reference>
<dbReference type="Pfam" id="PF14541">
    <property type="entry name" value="TAXi_C"/>
    <property type="match status" value="1"/>
</dbReference>
<dbReference type="InterPro" id="IPR033121">
    <property type="entry name" value="PEPTIDASE_A1"/>
</dbReference>
<accession>A0A5J9US39</accession>
<dbReference type="Proteomes" id="UP000324897">
    <property type="component" value="Chromosome 2"/>
</dbReference>
<feature type="domain" description="Peptidase A1" evidence="2">
    <location>
        <begin position="1"/>
        <end position="298"/>
    </location>
</feature>
<dbReference type="PROSITE" id="PS00141">
    <property type="entry name" value="ASP_PROTEASE"/>
    <property type="match status" value="1"/>
</dbReference>
<evidence type="ECO:0000259" key="2">
    <source>
        <dbReference type="PROSITE" id="PS51767"/>
    </source>
</evidence>
<dbReference type="Gramene" id="TVU26194">
    <property type="protein sequence ID" value="TVU26194"/>
    <property type="gene ID" value="EJB05_28731"/>
</dbReference>
<comment type="similarity">
    <text evidence="1">Belongs to the peptidase A1 family.</text>
</comment>
<dbReference type="GO" id="GO:0004190">
    <property type="term" value="F:aspartic-type endopeptidase activity"/>
    <property type="evidence" value="ECO:0007669"/>
    <property type="project" value="InterPro"/>
</dbReference>
<sequence>MTRNSPARSRKDPLCNAVHEDLGSKNMRCPPKHQCDYLITYLDGSRSLGVLVADKFTFNTATNPAIAFGCGYDQDGNPQKEAVVDGILGLGRGKADLVSQLKQHKIIAKNVIGHCLGRRGGYLLIGEENVLSLPLNWVPMAQSKRIQNHYSPGQATLHLGTQLIGAKMDAILDSGSTYTYLPDKIHNQLVSMLKASLSKSLKEVPDDDLELTLCWDRPGKFTSLDDIKKEFKSVMSFMFAQGVSMMIPPENYLIISKNQYACLGIFGMKKLDRYIIGDITMQDHLVIYDNENGRLAWKQSSCDNMPKPSH</sequence>
<dbReference type="InterPro" id="IPR032861">
    <property type="entry name" value="TAXi_N"/>
</dbReference>
<dbReference type="InterPro" id="IPR021109">
    <property type="entry name" value="Peptidase_aspartic_dom_sf"/>
</dbReference>
<evidence type="ECO:0000256" key="1">
    <source>
        <dbReference type="ARBA" id="ARBA00007447"/>
    </source>
</evidence>
<gene>
    <name evidence="3" type="ORF">EJB05_28731</name>
</gene>
<dbReference type="InterPro" id="IPR032799">
    <property type="entry name" value="TAXi_C"/>
</dbReference>
<evidence type="ECO:0000313" key="3">
    <source>
        <dbReference type="EMBL" id="TVU26194.1"/>
    </source>
</evidence>
<keyword evidence="4" id="KW-1185">Reference proteome</keyword>